<dbReference type="AlphaFoldDB" id="A0A2A5CCL2"/>
<comment type="similarity">
    <text evidence="4 5">Belongs to the PurK/PurT family.</text>
</comment>
<proteinExistence type="inferred from homology"/>
<dbReference type="InterPro" id="IPR011054">
    <property type="entry name" value="Rudment_hybrid_motif"/>
</dbReference>
<dbReference type="NCBIfam" id="TIGR01161">
    <property type="entry name" value="purK"/>
    <property type="match status" value="1"/>
</dbReference>
<dbReference type="NCBIfam" id="NF004679">
    <property type="entry name" value="PRK06019.1-5"/>
    <property type="match status" value="1"/>
</dbReference>
<dbReference type="Pfam" id="PF17769">
    <property type="entry name" value="PurK_C"/>
    <property type="match status" value="1"/>
</dbReference>
<evidence type="ECO:0000259" key="6">
    <source>
        <dbReference type="PROSITE" id="PS50975"/>
    </source>
</evidence>
<comment type="function">
    <text evidence="4">Catalyzes the ATP-dependent conversion of 5-aminoimidazole ribonucleotide (AIR) and HCO(3)(-) to N5-carboxyaminoimidazole ribonucleotide (N5-CAIR).</text>
</comment>
<dbReference type="PANTHER" id="PTHR11609">
    <property type="entry name" value="PURINE BIOSYNTHESIS PROTEIN 6/7, PUR6/7"/>
    <property type="match status" value="1"/>
</dbReference>
<gene>
    <name evidence="4 5" type="primary">purK</name>
    <name evidence="7" type="ORF">COA71_08060</name>
</gene>
<comment type="caution">
    <text evidence="4">Lacks conserved residue(s) required for the propagation of feature annotation.</text>
</comment>
<evidence type="ECO:0000256" key="2">
    <source>
        <dbReference type="ARBA" id="ARBA00022755"/>
    </source>
</evidence>
<keyword evidence="2 4" id="KW-0658">Purine biosynthesis</keyword>
<feature type="binding site" evidence="4">
    <location>
        <begin position="176"/>
        <end position="179"/>
    </location>
    <ligand>
        <name>ATP</name>
        <dbReference type="ChEBI" id="CHEBI:30616"/>
    </ligand>
</feature>
<evidence type="ECO:0000256" key="1">
    <source>
        <dbReference type="ARBA" id="ARBA00022741"/>
    </source>
</evidence>
<dbReference type="SUPFAM" id="SSF56059">
    <property type="entry name" value="Glutathione synthetase ATP-binding domain-like"/>
    <property type="match status" value="1"/>
</dbReference>
<keyword evidence="1 4" id="KW-0547">Nucleotide-binding</keyword>
<dbReference type="Pfam" id="PF02222">
    <property type="entry name" value="ATP-grasp"/>
    <property type="match status" value="1"/>
</dbReference>
<feature type="domain" description="ATP-grasp" evidence="6">
    <location>
        <begin position="111"/>
        <end position="293"/>
    </location>
</feature>
<sequence length="386" mass="42627">MKAFYKDFKLGILGGGQLGRMLIQACQNFDIHTSVLDPSGNASCQGLANEFHQGAFSDFDTVYNFGKQVDLLTIEIENVNVEALYQLEKEGLAVYPQPRVIEIIQDKRRQKQFYLDNAIPTAEFVLVNNREDIRQHESFLPAFNKIGQGGYDGGGVSKLTSLADLDKAFDAPGLLEKAVEFDCEISVIAGRNVRGDIAVFPIVECVFYPEQYLVDYLISPSLLSEEIQNKAKDIAKDLVTKLDIVGILAVEMFVTSSGEILVNEAAPRPHNSGHQTINANVTSQYEQLLRTILDLPLGSTAINKPSAMVNLLGEEGYTGPVHYAGVNELLAIPGVHLFLYGKAETRPHRKMGHITIVDADRSKLMNKIEQVKQTIKAVSQSKQESL</sequence>
<dbReference type="InterPro" id="IPR005875">
    <property type="entry name" value="PurK"/>
</dbReference>
<dbReference type="InterPro" id="IPR013815">
    <property type="entry name" value="ATP_grasp_subdomain_1"/>
</dbReference>
<dbReference type="Gene3D" id="3.40.50.20">
    <property type="match status" value="1"/>
</dbReference>
<feature type="binding site" evidence="4">
    <location>
        <position position="145"/>
    </location>
    <ligand>
        <name>ATP</name>
        <dbReference type="ChEBI" id="CHEBI:30616"/>
    </ligand>
</feature>
<organism evidence="7 8">
    <name type="scientific">SAR86 cluster bacterium</name>
    <dbReference type="NCBI Taxonomy" id="2030880"/>
    <lineage>
        <taxon>Bacteria</taxon>
        <taxon>Pseudomonadati</taxon>
        <taxon>Pseudomonadota</taxon>
        <taxon>Gammaproteobacteria</taxon>
        <taxon>SAR86 cluster</taxon>
    </lineage>
</organism>
<dbReference type="InterPro" id="IPR003135">
    <property type="entry name" value="ATP-grasp_carboxylate-amine"/>
</dbReference>
<dbReference type="InterPro" id="IPR054350">
    <property type="entry name" value="PurT/PurK_preATP-grasp"/>
</dbReference>
<evidence type="ECO:0000313" key="8">
    <source>
        <dbReference type="Proteomes" id="UP000228987"/>
    </source>
</evidence>
<accession>A0A2A5CCL2</accession>
<dbReference type="SUPFAM" id="SSF52440">
    <property type="entry name" value="PreATP-grasp domain"/>
    <property type="match status" value="1"/>
</dbReference>
<name>A0A2A5CCL2_9GAMM</name>
<dbReference type="InterPro" id="IPR040686">
    <property type="entry name" value="PurK_C"/>
</dbReference>
<comment type="catalytic activity">
    <reaction evidence="4 5">
        <text>5-amino-1-(5-phospho-beta-D-ribosyl)imidazole + hydrogencarbonate + ATP = 5-carboxyamino-1-(5-phospho-D-ribosyl)imidazole + ADP + phosphate + 2 H(+)</text>
        <dbReference type="Rhea" id="RHEA:19317"/>
        <dbReference type="ChEBI" id="CHEBI:15378"/>
        <dbReference type="ChEBI" id="CHEBI:17544"/>
        <dbReference type="ChEBI" id="CHEBI:30616"/>
        <dbReference type="ChEBI" id="CHEBI:43474"/>
        <dbReference type="ChEBI" id="CHEBI:58730"/>
        <dbReference type="ChEBI" id="CHEBI:137981"/>
        <dbReference type="ChEBI" id="CHEBI:456216"/>
        <dbReference type="EC" id="6.3.4.18"/>
    </reaction>
</comment>
<evidence type="ECO:0000313" key="7">
    <source>
        <dbReference type="EMBL" id="PCJ41503.1"/>
    </source>
</evidence>
<dbReference type="EC" id="6.3.4.18" evidence="4 5"/>
<reference evidence="8" key="1">
    <citation type="submission" date="2017-08" db="EMBL/GenBank/DDBJ databases">
        <title>A dynamic microbial community with high functional redundancy inhabits the cold, oxic subseafloor aquifer.</title>
        <authorList>
            <person name="Tully B.J."/>
            <person name="Wheat C.G."/>
            <person name="Glazer B.T."/>
            <person name="Huber J.A."/>
        </authorList>
    </citation>
    <scope>NUCLEOTIDE SEQUENCE [LARGE SCALE GENOMIC DNA]</scope>
</reference>
<protein>
    <recommendedName>
        <fullName evidence="4 5">N5-carboxyaminoimidazole ribonucleotide synthase</fullName>
        <shortName evidence="4 5">N5-CAIR synthase</shortName>
        <ecNumber evidence="4 5">6.3.4.18</ecNumber>
    </recommendedName>
    <alternativeName>
        <fullName evidence="4 5">5-(carboxyamino)imidazole ribonucleotide synthetase</fullName>
    </alternativeName>
</protein>
<comment type="caution">
    <text evidence="7">The sequence shown here is derived from an EMBL/GenBank/DDBJ whole genome shotgun (WGS) entry which is preliminary data.</text>
</comment>
<dbReference type="SUPFAM" id="SSF51246">
    <property type="entry name" value="Rudiment single hybrid motif"/>
    <property type="match status" value="1"/>
</dbReference>
<dbReference type="Gene3D" id="3.30.1490.20">
    <property type="entry name" value="ATP-grasp fold, A domain"/>
    <property type="match status" value="1"/>
</dbReference>
<dbReference type="GO" id="GO:0005524">
    <property type="term" value="F:ATP binding"/>
    <property type="evidence" value="ECO:0007669"/>
    <property type="project" value="UniProtKB-UniRule"/>
</dbReference>
<dbReference type="Gene3D" id="3.30.470.20">
    <property type="entry name" value="ATP-grasp fold, B domain"/>
    <property type="match status" value="1"/>
</dbReference>
<feature type="binding site" evidence="4">
    <location>
        <position position="107"/>
    </location>
    <ligand>
        <name>ATP</name>
        <dbReference type="ChEBI" id="CHEBI:30616"/>
    </ligand>
</feature>
<keyword evidence="4 5" id="KW-0436">Ligase</keyword>
<dbReference type="GO" id="GO:0006189">
    <property type="term" value="P:'de novo' IMP biosynthetic process"/>
    <property type="evidence" value="ECO:0007669"/>
    <property type="project" value="UniProtKB-UniRule"/>
</dbReference>
<dbReference type="GO" id="GO:0005829">
    <property type="term" value="C:cytosol"/>
    <property type="evidence" value="ECO:0007669"/>
    <property type="project" value="TreeGrafter"/>
</dbReference>
<dbReference type="PROSITE" id="PS50975">
    <property type="entry name" value="ATP_GRASP"/>
    <property type="match status" value="1"/>
</dbReference>
<dbReference type="InterPro" id="IPR016185">
    <property type="entry name" value="PreATP-grasp_dom_sf"/>
</dbReference>
<dbReference type="Proteomes" id="UP000228987">
    <property type="component" value="Unassembled WGS sequence"/>
</dbReference>
<dbReference type="GO" id="GO:0034028">
    <property type="term" value="F:5-(carboxyamino)imidazole ribonucleotide synthase activity"/>
    <property type="evidence" value="ECO:0007669"/>
    <property type="project" value="UniProtKB-UniRule"/>
</dbReference>
<dbReference type="GO" id="GO:0046872">
    <property type="term" value="F:metal ion binding"/>
    <property type="evidence" value="ECO:0007669"/>
    <property type="project" value="InterPro"/>
</dbReference>
<dbReference type="InterPro" id="IPR011761">
    <property type="entry name" value="ATP-grasp"/>
</dbReference>
<dbReference type="EMBL" id="NVWI01000005">
    <property type="protein sequence ID" value="PCJ41503.1"/>
    <property type="molecule type" value="Genomic_DNA"/>
</dbReference>
<keyword evidence="3 4" id="KW-0067">ATP-binding</keyword>
<dbReference type="Pfam" id="PF22660">
    <property type="entry name" value="RS_preATP-grasp-like"/>
    <property type="match status" value="1"/>
</dbReference>
<dbReference type="PANTHER" id="PTHR11609:SF5">
    <property type="entry name" value="PHOSPHORIBOSYLAMINOIMIDAZOLE CARBOXYLASE"/>
    <property type="match status" value="1"/>
</dbReference>
<dbReference type="UniPathway" id="UPA00074">
    <property type="reaction ID" value="UER00942"/>
</dbReference>
<feature type="binding site" evidence="4">
    <location>
        <position position="184"/>
    </location>
    <ligand>
        <name>ATP</name>
        <dbReference type="ChEBI" id="CHEBI:30616"/>
    </ligand>
</feature>
<comment type="subunit">
    <text evidence="4 5">Homodimer.</text>
</comment>
<dbReference type="HAMAP" id="MF_01928">
    <property type="entry name" value="PurK"/>
    <property type="match status" value="1"/>
</dbReference>
<comment type="function">
    <text evidence="5">Catalyzes the ATP-dependent conversion of 5-aminoimidazole ribonucleotide (AIR) and HCO(3)- to N5-carboxyaminoimidazole ribonucleotide (N5-CAIR).</text>
</comment>
<comment type="pathway">
    <text evidence="4 5">Purine metabolism; IMP biosynthesis via de novo pathway; 5-amino-1-(5-phospho-D-ribosyl)imidazole-4-carboxylate from 5-amino-1-(5-phospho-D-ribosyl)imidazole (N5-CAIR route): step 1/2.</text>
</comment>
<evidence type="ECO:0000256" key="5">
    <source>
        <dbReference type="RuleBase" id="RU361200"/>
    </source>
</evidence>
<evidence type="ECO:0000256" key="4">
    <source>
        <dbReference type="HAMAP-Rule" id="MF_01928"/>
    </source>
</evidence>
<feature type="binding site" evidence="4">
    <location>
        <begin position="263"/>
        <end position="264"/>
    </location>
    <ligand>
        <name>ATP</name>
        <dbReference type="ChEBI" id="CHEBI:30616"/>
    </ligand>
</feature>
<dbReference type="GO" id="GO:0004638">
    <property type="term" value="F:phosphoribosylaminoimidazole carboxylase activity"/>
    <property type="evidence" value="ECO:0007669"/>
    <property type="project" value="InterPro"/>
</dbReference>
<evidence type="ECO:0000256" key="3">
    <source>
        <dbReference type="ARBA" id="ARBA00022840"/>
    </source>
</evidence>